<evidence type="ECO:0000259" key="7">
    <source>
        <dbReference type="Pfam" id="PF14322"/>
    </source>
</evidence>
<dbReference type="InterPro" id="IPR011990">
    <property type="entry name" value="TPR-like_helical_dom_sf"/>
</dbReference>
<dbReference type="Gene3D" id="1.25.40.390">
    <property type="match status" value="1"/>
</dbReference>
<evidence type="ECO:0000313" key="8">
    <source>
        <dbReference type="EMBL" id="QKJ29899.1"/>
    </source>
</evidence>
<dbReference type="Pfam" id="PF14322">
    <property type="entry name" value="SusD-like_3"/>
    <property type="match status" value="1"/>
</dbReference>
<evidence type="ECO:0000256" key="5">
    <source>
        <dbReference type="ARBA" id="ARBA00023237"/>
    </source>
</evidence>
<protein>
    <submittedName>
        <fullName evidence="8">RagB/SusD family nutrient uptake outer membrane protein</fullName>
    </submittedName>
</protein>
<keyword evidence="4" id="KW-0472">Membrane</keyword>
<reference evidence="8 9" key="1">
    <citation type="submission" date="2020-05" db="EMBL/GenBank/DDBJ databases">
        <title>Mucilaginibacter mali sp. nov.</title>
        <authorList>
            <person name="Kim H.S."/>
            <person name="Lee K.C."/>
            <person name="Suh M.K."/>
            <person name="Kim J.-S."/>
            <person name="Han K.-I."/>
            <person name="Eom M.K."/>
            <person name="Shin Y.K."/>
            <person name="Lee J.-S."/>
        </authorList>
    </citation>
    <scope>NUCLEOTIDE SEQUENCE [LARGE SCALE GENOMIC DNA]</scope>
    <source>
        <strain evidence="8 9">G2-14</strain>
    </source>
</reference>
<dbReference type="KEGG" id="mmab:HQ865_09070"/>
<feature type="domain" description="RagB/SusD" evidence="6">
    <location>
        <begin position="295"/>
        <end position="575"/>
    </location>
</feature>
<dbReference type="CDD" id="cd08977">
    <property type="entry name" value="SusD"/>
    <property type="match status" value="1"/>
</dbReference>
<name>A0A7D4UCX6_9SPHI</name>
<dbReference type="Proteomes" id="UP000505355">
    <property type="component" value="Chromosome"/>
</dbReference>
<evidence type="ECO:0000256" key="2">
    <source>
        <dbReference type="ARBA" id="ARBA00006275"/>
    </source>
</evidence>
<accession>A0A7D4UCX6</accession>
<gene>
    <name evidence="8" type="ORF">HQ865_09070</name>
</gene>
<sequence length="575" mass="63224">MKRNIIYLLLALAGLYTAGCKKDTFLQDGSIPPDGAITEAQEWANPDFARNYLNNVYASLQSRYNLDGDGSMLASGSDEAVNSNLNSSINIFNNGTWSPVRTIDDVYSNMYSGIRKANIFLAKAYGSAVIPAQELVTSNAADITYDAQIARLRGQAFYLRAFFEFELVKRYGSMVLVTRVLNSDENLDLPRNSFDDCVKQIVADCDSAADRLPDNAAAWATNNRGRATKIAAQALKARLLLYAASPQYNPSNDLTKWQTAATAAKVIIDGGKAGLYTSYPNIFLWNISGAPYNTEVIFATQTANDATVETNNAPISYNGANGRTDPTQNLVDAFEMKTTGRVITDPLSGYNANAPYTNRDPRLGFSVMLNGSTFQSKTVDIYAGGKDAIGVNVNATKTGYYMRKFLAEAAVWNTSSNTSVRKPWVLYRYAEVLLNYAEAINEAQGTAGMAEVLKSLNLIRARGGVAMPALQTTNAAGNGYVAPTQAELRKRIHLERQVELCFEEHRFYDVRRWKEAETTFSLPARGMNITQTSPGVFTYSPFTVENRVFTAKNYLFPIAQVELNKAPALKQNPGY</sequence>
<comment type="subcellular location">
    <subcellularLocation>
        <location evidence="1">Cell outer membrane</location>
    </subcellularLocation>
</comment>
<dbReference type="SUPFAM" id="SSF48452">
    <property type="entry name" value="TPR-like"/>
    <property type="match status" value="1"/>
</dbReference>
<dbReference type="InterPro" id="IPR033985">
    <property type="entry name" value="SusD-like_N"/>
</dbReference>
<keyword evidence="9" id="KW-1185">Reference proteome</keyword>
<dbReference type="Pfam" id="PF07980">
    <property type="entry name" value="SusD_RagB"/>
    <property type="match status" value="1"/>
</dbReference>
<keyword evidence="3" id="KW-0732">Signal</keyword>
<proteinExistence type="inferred from homology"/>
<evidence type="ECO:0000313" key="9">
    <source>
        <dbReference type="Proteomes" id="UP000505355"/>
    </source>
</evidence>
<evidence type="ECO:0000259" key="6">
    <source>
        <dbReference type="Pfam" id="PF07980"/>
    </source>
</evidence>
<evidence type="ECO:0000256" key="4">
    <source>
        <dbReference type="ARBA" id="ARBA00023136"/>
    </source>
</evidence>
<dbReference type="AlphaFoldDB" id="A0A7D4UCX6"/>
<dbReference type="InterPro" id="IPR012944">
    <property type="entry name" value="SusD_RagB_dom"/>
</dbReference>
<dbReference type="RefSeq" id="WP_173414589.1">
    <property type="nucleotide sequence ID" value="NZ_CP054139.1"/>
</dbReference>
<keyword evidence="5" id="KW-0998">Cell outer membrane</keyword>
<dbReference type="EMBL" id="CP054139">
    <property type="protein sequence ID" value="QKJ29899.1"/>
    <property type="molecule type" value="Genomic_DNA"/>
</dbReference>
<feature type="domain" description="SusD-like N-terminal" evidence="7">
    <location>
        <begin position="73"/>
        <end position="241"/>
    </location>
</feature>
<evidence type="ECO:0000256" key="3">
    <source>
        <dbReference type="ARBA" id="ARBA00022729"/>
    </source>
</evidence>
<comment type="similarity">
    <text evidence="2">Belongs to the SusD family.</text>
</comment>
<dbReference type="GO" id="GO:0009279">
    <property type="term" value="C:cell outer membrane"/>
    <property type="evidence" value="ECO:0007669"/>
    <property type="project" value="UniProtKB-SubCell"/>
</dbReference>
<organism evidence="8 9">
    <name type="scientific">Mucilaginibacter mali</name>
    <dbReference type="NCBI Taxonomy" id="2740462"/>
    <lineage>
        <taxon>Bacteria</taxon>
        <taxon>Pseudomonadati</taxon>
        <taxon>Bacteroidota</taxon>
        <taxon>Sphingobacteriia</taxon>
        <taxon>Sphingobacteriales</taxon>
        <taxon>Sphingobacteriaceae</taxon>
        <taxon>Mucilaginibacter</taxon>
    </lineage>
</organism>
<evidence type="ECO:0000256" key="1">
    <source>
        <dbReference type="ARBA" id="ARBA00004442"/>
    </source>
</evidence>